<organism evidence="10 11">
    <name type="scientific">Hungatella effluvii</name>
    <dbReference type="NCBI Taxonomy" id="1096246"/>
    <lineage>
        <taxon>Bacteria</taxon>
        <taxon>Bacillati</taxon>
        <taxon>Bacillota</taxon>
        <taxon>Clostridia</taxon>
        <taxon>Lachnospirales</taxon>
        <taxon>Lachnospiraceae</taxon>
        <taxon>Hungatella</taxon>
    </lineage>
</organism>
<dbReference type="Pfam" id="PF03633">
    <property type="entry name" value="Glyco_hydro_65C"/>
    <property type="match status" value="1"/>
</dbReference>
<evidence type="ECO:0000256" key="2">
    <source>
        <dbReference type="ARBA" id="ARBA00022676"/>
    </source>
</evidence>
<comment type="caution">
    <text evidence="10">The sequence shown here is derived from an EMBL/GenBank/DDBJ whole genome shotgun (WGS) entry which is preliminary data.</text>
</comment>
<dbReference type="EMBL" id="QJKD01000025">
    <property type="protein sequence ID" value="PXX44730.1"/>
    <property type="molecule type" value="Genomic_DNA"/>
</dbReference>
<dbReference type="Proteomes" id="UP000248057">
    <property type="component" value="Unassembled WGS sequence"/>
</dbReference>
<dbReference type="PIRSF" id="PIRSF036289">
    <property type="entry name" value="Glycosyl_hydrolase_malt_phosph"/>
    <property type="match status" value="1"/>
</dbReference>
<evidence type="ECO:0000256" key="6">
    <source>
        <dbReference type="SAM" id="MobiDB-lite"/>
    </source>
</evidence>
<name>A0A2V3XXB2_9FIRM</name>
<evidence type="ECO:0000256" key="1">
    <source>
        <dbReference type="ARBA" id="ARBA00006768"/>
    </source>
</evidence>
<accession>A0A2V3XXB2</accession>
<dbReference type="Pfam" id="PF03636">
    <property type="entry name" value="Glyco_hydro_65N"/>
    <property type="match status" value="1"/>
</dbReference>
<dbReference type="GO" id="GO:0005975">
    <property type="term" value="P:carbohydrate metabolic process"/>
    <property type="evidence" value="ECO:0007669"/>
    <property type="project" value="InterPro"/>
</dbReference>
<dbReference type="PANTHER" id="PTHR11051:SF8">
    <property type="entry name" value="PROTEIN-GLUCOSYLGALACTOSYLHYDROXYLYSINE GLUCOSIDASE"/>
    <property type="match status" value="1"/>
</dbReference>
<dbReference type="InterPro" id="IPR005194">
    <property type="entry name" value="Glyco_hydro_65_C"/>
</dbReference>
<feature type="binding site" evidence="5">
    <location>
        <begin position="370"/>
        <end position="371"/>
    </location>
    <ligand>
        <name>substrate</name>
    </ligand>
</feature>
<evidence type="ECO:0000313" key="10">
    <source>
        <dbReference type="EMBL" id="PXX44730.1"/>
    </source>
</evidence>
<evidence type="ECO:0000256" key="3">
    <source>
        <dbReference type="ARBA" id="ARBA00022679"/>
    </source>
</evidence>
<evidence type="ECO:0000259" key="9">
    <source>
        <dbReference type="Pfam" id="PF03636"/>
    </source>
</evidence>
<keyword evidence="3" id="KW-0808">Transferase</keyword>
<dbReference type="SUPFAM" id="SSF48208">
    <property type="entry name" value="Six-hairpin glycosidases"/>
    <property type="match status" value="1"/>
</dbReference>
<feature type="region of interest" description="Disordered" evidence="6">
    <location>
        <begin position="787"/>
        <end position="806"/>
    </location>
</feature>
<dbReference type="Gene3D" id="2.60.420.10">
    <property type="entry name" value="Maltose phosphorylase, domain 3"/>
    <property type="match status" value="1"/>
</dbReference>
<reference evidence="10 11" key="1">
    <citation type="submission" date="2018-05" db="EMBL/GenBank/DDBJ databases">
        <title>Genomic Encyclopedia of Type Strains, Phase IV (KMG-IV): sequencing the most valuable type-strain genomes for metagenomic binning, comparative biology and taxonomic classification.</title>
        <authorList>
            <person name="Goeker M."/>
        </authorList>
    </citation>
    <scope>NUCLEOTIDE SEQUENCE [LARGE SCALE GENOMIC DNA]</scope>
    <source>
        <strain evidence="10 11">DSM 24995</strain>
    </source>
</reference>
<dbReference type="GO" id="GO:0004553">
    <property type="term" value="F:hydrolase activity, hydrolyzing O-glycosyl compounds"/>
    <property type="evidence" value="ECO:0007669"/>
    <property type="project" value="TreeGrafter"/>
</dbReference>
<dbReference type="InterPro" id="IPR005195">
    <property type="entry name" value="Glyco_hydro_65_M"/>
</dbReference>
<evidence type="ECO:0000259" key="8">
    <source>
        <dbReference type="Pfam" id="PF03633"/>
    </source>
</evidence>
<dbReference type="AlphaFoldDB" id="A0A2V3XXB2"/>
<protein>
    <submittedName>
        <fullName evidence="10">Kojibiose phosphorylase</fullName>
    </submittedName>
</protein>
<feature type="domain" description="Glycoside hydrolase family 65 N-terminal" evidence="9">
    <location>
        <begin position="23"/>
        <end position="266"/>
    </location>
</feature>
<proteinExistence type="inferred from homology"/>
<dbReference type="GeneID" id="86064733"/>
<sequence length="806" mass="92084">MIRERFSEHIRNYLSDDSWMILEDHYDPEENLKYESLFCLSNGYLGTRGAYEERAAKSIPCTYINGVFDKSETFMRELANLPDWLGIKLYVEKELIGIETCRVLEFSRALDMKHALLVKRFVLEDKKGRRTEVEGIRMVSRANVHRMGIRLFVTPLNYSGIIEVENIIDGSVINFCDAPRFKVKHTRLLTNCPLTDKGAYVEVATRDRKLCVGTGSLIEAYAGGRPVMKNRSFGAFGETAVEFQDFDAEEGKAVEVVKYASVYTEREVPDCHGDSCTERASDRSELHCRVRDEIKGFAADGFETEMSRHIEVYARMWDEANIEIRGDFDLDRAVRFTLFHLMSAGSEHDDRVNVGAKLLSGEEYGGHAFWDTELFMLPFFACVFPDTARNLENYRYRLLDAARANAAKNGYRGAQYPWESADDGTEQCPDWTIEPDGTCYRCYVAVYEHHVTAAVAYGIYNYVKITGDRCFLREKGAEILIETARFWASRCEYNREMDRYEIRRVTGPDEWHESVDNNLYTNYLARWNLGYVLELLREFKEDGTGLYEDLKARLNIRDEELESWSHVKEKMYLPKGKENGLLEQFEGYFDLKEVTIEAYDENDWPIRPEILRTVPKTQTQIIKQADVVMLLHLLGEEFDEETKRKNYTYYEKRTLHGSSLSPSIYSVMGLHVGDETKAYRYLRRAAFIDLTDLQKNTREGIHAANAGGVWQTVVFGFAGVSFSEDGVVDIRPHMPKEWEGLSFKLHHRGSKMEITVLPDNSVTVTVLEGGPVSVRINGEAMVLKGSGPADEAMVPEGSGQAAGGPS</sequence>
<dbReference type="Pfam" id="PF03632">
    <property type="entry name" value="Glyco_hydro_65m"/>
    <property type="match status" value="1"/>
</dbReference>
<evidence type="ECO:0000259" key="7">
    <source>
        <dbReference type="Pfam" id="PF03632"/>
    </source>
</evidence>
<dbReference type="InterPro" id="IPR005196">
    <property type="entry name" value="Glyco_hydro_65_N"/>
</dbReference>
<dbReference type="InterPro" id="IPR011013">
    <property type="entry name" value="Gal_mutarotase_sf_dom"/>
</dbReference>
<dbReference type="PANTHER" id="PTHR11051">
    <property type="entry name" value="GLYCOSYL HYDROLASE-RELATED"/>
    <property type="match status" value="1"/>
</dbReference>
<dbReference type="GO" id="GO:0016757">
    <property type="term" value="F:glycosyltransferase activity"/>
    <property type="evidence" value="ECO:0007669"/>
    <property type="project" value="UniProtKB-KW"/>
</dbReference>
<dbReference type="RefSeq" id="WP_110326202.1">
    <property type="nucleotide sequence ID" value="NZ_QJKD01000025.1"/>
</dbReference>
<feature type="domain" description="Glycoside hydrolase family 65 central catalytic" evidence="7">
    <location>
        <begin position="335"/>
        <end position="711"/>
    </location>
</feature>
<dbReference type="GO" id="GO:0030246">
    <property type="term" value="F:carbohydrate binding"/>
    <property type="evidence" value="ECO:0007669"/>
    <property type="project" value="InterPro"/>
</dbReference>
<dbReference type="Gene3D" id="2.70.98.40">
    <property type="entry name" value="Glycoside hydrolase, family 65, N-terminal domain"/>
    <property type="match status" value="1"/>
</dbReference>
<dbReference type="Gene3D" id="1.50.10.10">
    <property type="match status" value="1"/>
</dbReference>
<dbReference type="InterPro" id="IPR008928">
    <property type="entry name" value="6-hairpin_glycosidase_sf"/>
</dbReference>
<dbReference type="InterPro" id="IPR012341">
    <property type="entry name" value="6hp_glycosidase-like_sf"/>
</dbReference>
<evidence type="ECO:0000256" key="4">
    <source>
        <dbReference type="PIRSR" id="PIRSR036289-50"/>
    </source>
</evidence>
<comment type="similarity">
    <text evidence="1">Belongs to the glycosyl hydrolase 65 family.</text>
</comment>
<dbReference type="InterPro" id="IPR037018">
    <property type="entry name" value="GH65_N"/>
</dbReference>
<dbReference type="SUPFAM" id="SSF74650">
    <property type="entry name" value="Galactose mutarotase-like"/>
    <property type="match status" value="1"/>
</dbReference>
<gene>
    <name evidence="10" type="ORF">DFR60_1256</name>
</gene>
<dbReference type="InterPro" id="IPR017045">
    <property type="entry name" value="Malt_Pase/Glycosyl_Hdrlase"/>
</dbReference>
<feature type="domain" description="Glycoside hydrolase family 65 C-terminal" evidence="8">
    <location>
        <begin position="725"/>
        <end position="783"/>
    </location>
</feature>
<evidence type="ECO:0000313" key="11">
    <source>
        <dbReference type="Proteomes" id="UP000248057"/>
    </source>
</evidence>
<evidence type="ECO:0000256" key="5">
    <source>
        <dbReference type="PIRSR" id="PIRSR036289-51"/>
    </source>
</evidence>
<feature type="active site" description="Proton donor" evidence="4">
    <location>
        <position position="510"/>
    </location>
</feature>
<keyword evidence="2" id="KW-0328">Glycosyltransferase</keyword>
<keyword evidence="11" id="KW-1185">Reference proteome</keyword>
<feature type="binding site" evidence="5">
    <location>
        <begin position="623"/>
        <end position="624"/>
    </location>
    <ligand>
        <name>substrate</name>
    </ligand>
</feature>